<evidence type="ECO:0000256" key="3">
    <source>
        <dbReference type="SAM" id="MobiDB-lite"/>
    </source>
</evidence>
<keyword evidence="6" id="KW-1185">Reference proteome</keyword>
<dbReference type="GO" id="GO:0005737">
    <property type="term" value="C:cytoplasm"/>
    <property type="evidence" value="ECO:0007669"/>
    <property type="project" value="TreeGrafter"/>
</dbReference>
<dbReference type="SUPFAM" id="SSF55550">
    <property type="entry name" value="SH2 domain"/>
    <property type="match status" value="1"/>
</dbReference>
<dbReference type="SMART" id="SM00252">
    <property type="entry name" value="SH2"/>
    <property type="match status" value="1"/>
</dbReference>
<dbReference type="PROSITE" id="PS50001">
    <property type="entry name" value="SH2"/>
    <property type="match status" value="1"/>
</dbReference>
<dbReference type="Pfam" id="PF00017">
    <property type="entry name" value="SH2"/>
    <property type="match status" value="1"/>
</dbReference>
<feature type="compositionally biased region" description="Polar residues" evidence="3">
    <location>
        <begin position="360"/>
        <end position="377"/>
    </location>
</feature>
<dbReference type="InterPro" id="IPR000980">
    <property type="entry name" value="SH2"/>
</dbReference>
<dbReference type="AlphaFoldDB" id="A0A3B1ICN5"/>
<evidence type="ECO:0000256" key="1">
    <source>
        <dbReference type="ARBA" id="ARBA00022999"/>
    </source>
</evidence>
<feature type="compositionally biased region" description="Polar residues" evidence="3">
    <location>
        <begin position="312"/>
        <end position="324"/>
    </location>
</feature>
<feature type="region of interest" description="Disordered" evidence="3">
    <location>
        <begin position="191"/>
        <end position="408"/>
    </location>
</feature>
<feature type="compositionally biased region" description="Low complexity" evidence="3">
    <location>
        <begin position="227"/>
        <end position="236"/>
    </location>
</feature>
<evidence type="ECO:0000256" key="2">
    <source>
        <dbReference type="PROSITE-ProRule" id="PRU00191"/>
    </source>
</evidence>
<feature type="compositionally biased region" description="Basic and acidic residues" evidence="3">
    <location>
        <begin position="238"/>
        <end position="248"/>
    </location>
</feature>
<evidence type="ECO:0000313" key="6">
    <source>
        <dbReference type="Proteomes" id="UP000018467"/>
    </source>
</evidence>
<reference evidence="6" key="1">
    <citation type="submission" date="2013-03" db="EMBL/GenBank/DDBJ databases">
        <authorList>
            <person name="Jeffery W."/>
            <person name="Warren W."/>
            <person name="Wilson R.K."/>
        </authorList>
    </citation>
    <scope>NUCLEOTIDE SEQUENCE</scope>
    <source>
        <strain evidence="6">female</strain>
    </source>
</reference>
<keyword evidence="1 2" id="KW-0727">SH2 domain</keyword>
<organism evidence="5 6">
    <name type="scientific">Astyanax mexicanus</name>
    <name type="common">Blind cave fish</name>
    <name type="synonym">Astyanax fasciatus mexicanus</name>
    <dbReference type="NCBI Taxonomy" id="7994"/>
    <lineage>
        <taxon>Eukaryota</taxon>
        <taxon>Metazoa</taxon>
        <taxon>Chordata</taxon>
        <taxon>Craniata</taxon>
        <taxon>Vertebrata</taxon>
        <taxon>Euteleostomi</taxon>
        <taxon>Actinopterygii</taxon>
        <taxon>Neopterygii</taxon>
        <taxon>Teleostei</taxon>
        <taxon>Ostariophysi</taxon>
        <taxon>Characiformes</taxon>
        <taxon>Characoidei</taxon>
        <taxon>Acestrorhamphidae</taxon>
        <taxon>Acestrorhamphinae</taxon>
        <taxon>Astyanax</taxon>
    </lineage>
</organism>
<dbReference type="GeneTree" id="ENSGT00940000160977"/>
<feature type="domain" description="SH2" evidence="4">
    <location>
        <begin position="61"/>
        <end position="137"/>
    </location>
</feature>
<proteinExistence type="predicted"/>
<evidence type="ECO:0000259" key="4">
    <source>
        <dbReference type="PROSITE" id="PS50001"/>
    </source>
</evidence>
<dbReference type="Bgee" id="ENSAMXG00000035035">
    <property type="expression patterns" value="Expressed in intestine and 8 other cell types or tissues"/>
</dbReference>
<accession>A0A3B1ICN5</accession>
<dbReference type="InParanoid" id="A0A3B1ICN5"/>
<reference evidence="5" key="3">
    <citation type="submission" date="2025-08" db="UniProtKB">
        <authorList>
            <consortium name="Ensembl"/>
        </authorList>
    </citation>
    <scope>IDENTIFICATION</scope>
</reference>
<reference evidence="5" key="4">
    <citation type="submission" date="2025-09" db="UniProtKB">
        <authorList>
            <consortium name="Ensembl"/>
        </authorList>
    </citation>
    <scope>IDENTIFICATION</scope>
</reference>
<dbReference type="Gene3D" id="3.30.505.10">
    <property type="entry name" value="SH2 domain"/>
    <property type="match status" value="1"/>
</dbReference>
<dbReference type="PRINTS" id="PR00401">
    <property type="entry name" value="SH2DOMAIN"/>
</dbReference>
<name>A0A3B1ICN5_ASTMX</name>
<protein>
    <submittedName>
        <fullName evidence="5">SH2 domain containing 7</fullName>
    </submittedName>
</protein>
<dbReference type="Proteomes" id="UP000018467">
    <property type="component" value="Unassembled WGS sequence"/>
</dbReference>
<sequence>MVRMEEIRAALDLMRMGTAGSGDRTEGPGRAEGAGLKQPVLKWFTETQADLLLSDGNFPAWFRGFISRQEAEDNLRDKALGSFLIRLSEKASGFILSYRGEDRCRHFVINQTEDGLLVVTGDSITHTSLPELIQFFKTTPIQPFGEYLISDTDEEPPCDELYDVVHCKPAVRSGVSVQALRILWDGRSDVTAKAPPTIPSKTNNRKLVSSTSIDRNSSVQRNPPLRSSLSGGHLSSQPEERWRSRTGADEGPEGQVTRDLSSEGFGSLDSHLQSYPGHDAHLPTPDRPPNPANSSRSRSLPHLDEDLHHSNPSDTQSGPATTPRQPLVPPKSASFSSSSSSSSSSLLIRERYQPGPNEAPETQLSDLQQNPLYQTSAGLCPGRNMPWDPNSHAETPGKPSPDPLTPVHTYQHLPQHLNTNTYEDLPTMQQYSLVTHHGNTYEDIPAVQPGNHNTYEDIPAQQGNTYATLDELQTANSTNNTNTAKKARNH</sequence>
<dbReference type="InterPro" id="IPR036860">
    <property type="entry name" value="SH2_dom_sf"/>
</dbReference>
<feature type="compositionally biased region" description="Polar residues" evidence="3">
    <location>
        <begin position="199"/>
        <end position="221"/>
    </location>
</feature>
<feature type="compositionally biased region" description="Basic and acidic residues" evidence="3">
    <location>
        <begin position="301"/>
        <end position="311"/>
    </location>
</feature>
<dbReference type="PANTHER" id="PTHR14388:SF6">
    <property type="entry name" value="SH2 DOMAIN-CONTAINING PROTEIN 7"/>
    <property type="match status" value="1"/>
</dbReference>
<dbReference type="Ensembl" id="ENSAMXT00000041045.1">
    <property type="protein sequence ID" value="ENSAMXP00000027345.1"/>
    <property type="gene ID" value="ENSAMXG00000035035.1"/>
</dbReference>
<feature type="compositionally biased region" description="Low complexity" evidence="3">
    <location>
        <begin position="332"/>
        <end position="345"/>
    </location>
</feature>
<evidence type="ECO:0000313" key="5">
    <source>
        <dbReference type="Ensembl" id="ENSAMXP00000027345.1"/>
    </source>
</evidence>
<reference evidence="6" key="2">
    <citation type="journal article" date="2014" name="Nat. Commun.">
        <title>The cavefish genome reveals candidate genes for eye loss.</title>
        <authorList>
            <person name="McGaugh S.E."/>
            <person name="Gross J.B."/>
            <person name="Aken B."/>
            <person name="Blin M."/>
            <person name="Borowsky R."/>
            <person name="Chalopin D."/>
            <person name="Hinaux H."/>
            <person name="Jeffery W.R."/>
            <person name="Keene A."/>
            <person name="Ma L."/>
            <person name="Minx P."/>
            <person name="Murphy D."/>
            <person name="O'Quin K.E."/>
            <person name="Retaux S."/>
            <person name="Rohner N."/>
            <person name="Searle S.M."/>
            <person name="Stahl B.A."/>
            <person name="Tabin C."/>
            <person name="Volff J.N."/>
            <person name="Yoshizawa M."/>
            <person name="Warren W.C."/>
        </authorList>
    </citation>
    <scope>NUCLEOTIDE SEQUENCE [LARGE SCALE GENOMIC DNA]</scope>
    <source>
        <strain evidence="6">female</strain>
    </source>
</reference>
<dbReference type="PANTHER" id="PTHR14388">
    <property type="entry name" value="T CELL-SPECIFIC ADAPTER PROTEIN TSAD"/>
    <property type="match status" value="1"/>
</dbReference>